<evidence type="ECO:0000313" key="2">
    <source>
        <dbReference type="EMBL" id="SVC92649.1"/>
    </source>
</evidence>
<organism evidence="2">
    <name type="scientific">marine metagenome</name>
    <dbReference type="NCBI Taxonomy" id="408172"/>
    <lineage>
        <taxon>unclassified sequences</taxon>
        <taxon>metagenomes</taxon>
        <taxon>ecological metagenomes</taxon>
    </lineage>
</organism>
<dbReference type="SUPFAM" id="SSF53335">
    <property type="entry name" value="S-adenosyl-L-methionine-dependent methyltransferases"/>
    <property type="match status" value="1"/>
</dbReference>
<dbReference type="InterPro" id="IPR041698">
    <property type="entry name" value="Methyltransf_25"/>
</dbReference>
<dbReference type="Gene3D" id="3.40.50.150">
    <property type="entry name" value="Vaccinia Virus protein VP39"/>
    <property type="match status" value="1"/>
</dbReference>
<protein>
    <recommendedName>
        <fullName evidence="1">Methyltransferase domain-containing protein</fullName>
    </recommendedName>
</protein>
<reference evidence="2" key="1">
    <citation type="submission" date="2018-05" db="EMBL/GenBank/DDBJ databases">
        <authorList>
            <person name="Lanie J.A."/>
            <person name="Ng W.-L."/>
            <person name="Kazmierczak K.M."/>
            <person name="Andrzejewski T.M."/>
            <person name="Davidsen T.M."/>
            <person name="Wayne K.J."/>
            <person name="Tettelin H."/>
            <person name="Glass J.I."/>
            <person name="Rusch D."/>
            <person name="Podicherti R."/>
            <person name="Tsui H.-C.T."/>
            <person name="Winkler M.E."/>
        </authorList>
    </citation>
    <scope>NUCLEOTIDE SEQUENCE</scope>
</reference>
<evidence type="ECO:0000259" key="1">
    <source>
        <dbReference type="Pfam" id="PF13649"/>
    </source>
</evidence>
<dbReference type="EMBL" id="UINC01119084">
    <property type="protein sequence ID" value="SVC92649.1"/>
    <property type="molecule type" value="Genomic_DNA"/>
</dbReference>
<dbReference type="InterPro" id="IPR029063">
    <property type="entry name" value="SAM-dependent_MTases_sf"/>
</dbReference>
<dbReference type="Pfam" id="PF13649">
    <property type="entry name" value="Methyltransf_25"/>
    <property type="match status" value="1"/>
</dbReference>
<feature type="domain" description="Methyltransferase" evidence="1">
    <location>
        <begin position="42"/>
        <end position="128"/>
    </location>
</feature>
<accession>A0A382R4I0</accession>
<sequence>MTAAAELDRWEARYKEPDYDPDREPTAFLVDATQALIPGRALCLAAGAGRNAVHLATQGWTVTATDISETGLHWCRRWATDSGVDVDTVVADLAAFGPPAGHWDLVTMVSYLQPDLFAAIRRTLRLGGHFLFHTFSQRHLEQGWGPRSPTHLADPEKVRAAFRDWDLVRFEEGVYPRSDGRREAVVRMLARKPT</sequence>
<dbReference type="CDD" id="cd02440">
    <property type="entry name" value="AdoMet_MTases"/>
    <property type="match status" value="1"/>
</dbReference>
<gene>
    <name evidence="2" type="ORF">METZ01_LOCUS345503</name>
</gene>
<proteinExistence type="predicted"/>
<name>A0A382R4I0_9ZZZZ</name>
<dbReference type="AlphaFoldDB" id="A0A382R4I0"/>